<dbReference type="HOGENOM" id="CLU_080179_0_1_9"/>
<reference evidence="3 4" key="1">
    <citation type="journal article" date="2011" name="Stand. Genomic Sci.">
        <title>Complete genome sequence of Syntrophobotulus glycolicus type strain (FlGlyR).</title>
        <authorList>
            <person name="Han C."/>
            <person name="Mwirichia R."/>
            <person name="Chertkov O."/>
            <person name="Held B."/>
            <person name="Lapidus A."/>
            <person name="Nolan M."/>
            <person name="Lucas S."/>
            <person name="Hammon N."/>
            <person name="Deshpande S."/>
            <person name="Cheng J.F."/>
            <person name="Tapia R."/>
            <person name="Goodwin L."/>
            <person name="Pitluck S."/>
            <person name="Huntemann M."/>
            <person name="Liolios K."/>
            <person name="Ivanova N."/>
            <person name="Pagani I."/>
            <person name="Mavromatis K."/>
            <person name="Ovchinikova G."/>
            <person name="Pati A."/>
            <person name="Chen A."/>
            <person name="Palaniappan K."/>
            <person name="Land M."/>
            <person name="Hauser L."/>
            <person name="Brambilla E.M."/>
            <person name="Rohde M."/>
            <person name="Spring S."/>
            <person name="Sikorski J."/>
            <person name="Goker M."/>
            <person name="Woyke T."/>
            <person name="Bristow J."/>
            <person name="Eisen J.A."/>
            <person name="Markowitz V."/>
            <person name="Hugenholtz P."/>
            <person name="Kyrpides N.C."/>
            <person name="Klenk H.P."/>
            <person name="Detter J.C."/>
        </authorList>
    </citation>
    <scope>NUCLEOTIDE SEQUENCE [LARGE SCALE GENOMIC DNA]</scope>
    <source>
        <strain evidence="4">DSM 8271 / FlGlyR</strain>
    </source>
</reference>
<dbReference type="InterPro" id="IPR039446">
    <property type="entry name" value="DauR-like"/>
</dbReference>
<evidence type="ECO:0000259" key="1">
    <source>
        <dbReference type="Pfam" id="PF08348"/>
    </source>
</evidence>
<dbReference type="AlphaFoldDB" id="F0SW49"/>
<dbReference type="EMBL" id="CP002547">
    <property type="protein sequence ID" value="ADY56833.1"/>
    <property type="molecule type" value="Genomic_DNA"/>
</dbReference>
<reference evidence="4" key="2">
    <citation type="submission" date="2011-02" db="EMBL/GenBank/DDBJ databases">
        <title>The complete genome of Syntrophobotulus glycolicus DSM 8271.</title>
        <authorList>
            <person name="Lucas S."/>
            <person name="Copeland A."/>
            <person name="Lapidus A."/>
            <person name="Bruce D."/>
            <person name="Goodwin L."/>
            <person name="Pitluck S."/>
            <person name="Kyrpides N."/>
            <person name="Mavromatis K."/>
            <person name="Pagani I."/>
            <person name="Ivanova N."/>
            <person name="Mikhailova N."/>
            <person name="Chertkov O."/>
            <person name="Held B."/>
            <person name="Detter J.C."/>
            <person name="Tapia R."/>
            <person name="Han C."/>
            <person name="Land M."/>
            <person name="Hauser L."/>
            <person name="Markowitz V."/>
            <person name="Cheng J.-F."/>
            <person name="Hugenholtz P."/>
            <person name="Woyke T."/>
            <person name="Wu D."/>
            <person name="Spring S."/>
            <person name="Schroeder M."/>
            <person name="Brambilla E."/>
            <person name="Klenk H.-P."/>
            <person name="Eisen J.A."/>
        </authorList>
    </citation>
    <scope>NUCLEOTIDE SEQUENCE [LARGE SCALE GENOMIC DNA]</scope>
    <source>
        <strain evidence="4">DSM 8271 / FlGlyR</strain>
    </source>
</reference>
<keyword evidence="4" id="KW-1185">Reference proteome</keyword>
<dbReference type="Pfam" id="PF13309">
    <property type="entry name" value="HTH_22"/>
    <property type="match status" value="1"/>
</dbReference>
<evidence type="ECO:0000313" key="4">
    <source>
        <dbReference type="Proteomes" id="UP000007488"/>
    </source>
</evidence>
<dbReference type="eggNOG" id="COG2964">
    <property type="taxonomic scope" value="Bacteria"/>
</dbReference>
<feature type="domain" description="Transcriptional regulator DauR-like HTH" evidence="2">
    <location>
        <begin position="158"/>
        <end position="219"/>
    </location>
</feature>
<sequence>MAIWLLERNELHLDTKEILLENLKAIARGLAETYGRNSEVVVHDLRDLEHSVVYVAGNLTKREPGMPITDLVVKALRQEGNSAQDIIGYKTVTKNGRVMKSSTIFIRDDKGEIFASLCLNYDLTEMLNFKAILEDFSQIRGANDEKQETFATTVQETIESLVSQAVEILGKQPATMSTDDKVRLVGILENKGAFLIKGAVDYVAAVLGVSKFTIYNYLNKLRSTNGLNLI</sequence>
<protein>
    <submittedName>
        <fullName evidence="3">YheO-like domain-containing protein</fullName>
    </submittedName>
</protein>
<dbReference type="InterPro" id="IPR013559">
    <property type="entry name" value="YheO"/>
</dbReference>
<dbReference type="Proteomes" id="UP000007488">
    <property type="component" value="Chromosome"/>
</dbReference>
<dbReference type="STRING" id="645991.Sgly_2551"/>
<proteinExistence type="predicted"/>
<feature type="domain" description="YheO-like" evidence="1">
    <location>
        <begin position="20"/>
        <end position="130"/>
    </location>
</feature>
<name>F0SW49_SYNGF</name>
<evidence type="ECO:0000259" key="2">
    <source>
        <dbReference type="Pfam" id="PF13309"/>
    </source>
</evidence>
<dbReference type="PANTHER" id="PTHR35568:SF1">
    <property type="entry name" value="TRANSCRIPTIONAL REGULATOR DAUR"/>
    <property type="match status" value="1"/>
</dbReference>
<evidence type="ECO:0000313" key="3">
    <source>
        <dbReference type="EMBL" id="ADY56833.1"/>
    </source>
</evidence>
<accession>F0SW49</accession>
<dbReference type="Pfam" id="PF08348">
    <property type="entry name" value="PAS_6"/>
    <property type="match status" value="1"/>
</dbReference>
<dbReference type="InterPro" id="IPR039445">
    <property type="entry name" value="DauR-like_HTH"/>
</dbReference>
<organism evidence="3 4">
    <name type="scientific">Syntrophobotulus glycolicus (strain DSM 8271 / FlGlyR)</name>
    <dbReference type="NCBI Taxonomy" id="645991"/>
    <lineage>
        <taxon>Bacteria</taxon>
        <taxon>Bacillati</taxon>
        <taxon>Bacillota</taxon>
        <taxon>Clostridia</taxon>
        <taxon>Eubacteriales</taxon>
        <taxon>Desulfitobacteriaceae</taxon>
        <taxon>Syntrophobotulus</taxon>
    </lineage>
</organism>
<dbReference type="KEGG" id="sgy:Sgly_2551"/>
<gene>
    <name evidence="3" type="ordered locus">Sgly_2551</name>
</gene>
<dbReference type="PANTHER" id="PTHR35568">
    <property type="entry name" value="TRANSCRIPTIONAL REGULATOR DAUR"/>
    <property type="match status" value="1"/>
</dbReference>